<dbReference type="SMART" id="SM01090">
    <property type="entry name" value="Copper-fist"/>
    <property type="match status" value="1"/>
</dbReference>
<dbReference type="Gene3D" id="3.90.430.10">
    <property type="entry name" value="Copper fist DNA-binding domain"/>
    <property type="match status" value="1"/>
</dbReference>
<keyword evidence="7" id="KW-0539">Nucleus</keyword>
<protein>
    <recommendedName>
        <fullName evidence="8">Copper-fist domain-containing protein</fullName>
    </recommendedName>
</protein>
<keyword evidence="4" id="KW-0186">Copper</keyword>
<evidence type="ECO:0000313" key="10">
    <source>
        <dbReference type="Proteomes" id="UP000242287"/>
    </source>
</evidence>
<reference evidence="9 10" key="1">
    <citation type="submission" date="2014-02" db="EMBL/GenBank/DDBJ databases">
        <title>Transposable element dynamics among asymbiotic and ectomycorrhizal Amanita fungi.</title>
        <authorList>
            <consortium name="DOE Joint Genome Institute"/>
            <person name="Hess J."/>
            <person name="Skrede I."/>
            <person name="Wolfe B."/>
            <person name="LaButti K."/>
            <person name="Ohm R.A."/>
            <person name="Grigoriev I.V."/>
            <person name="Pringle A."/>
        </authorList>
    </citation>
    <scope>NUCLEOTIDE SEQUENCE [LARGE SCALE GENOMIC DNA]</scope>
    <source>
        <strain evidence="9 10">SKay4041</strain>
    </source>
</reference>
<dbReference type="Pfam" id="PF00649">
    <property type="entry name" value="Copper-fist"/>
    <property type="match status" value="1"/>
</dbReference>
<dbReference type="PANTHER" id="PTHR28088:SF5">
    <property type="entry name" value="TRANSCRIPTIONAL ACTIVATOR HAA1-RELATED"/>
    <property type="match status" value="1"/>
</dbReference>
<dbReference type="SUPFAM" id="SSF57879">
    <property type="entry name" value="Zinc domain conserved in yeast copper-regulated transcription factors"/>
    <property type="match status" value="1"/>
</dbReference>
<dbReference type="GO" id="GO:0045944">
    <property type="term" value="P:positive regulation of transcription by RNA polymerase II"/>
    <property type="evidence" value="ECO:0007669"/>
    <property type="project" value="TreeGrafter"/>
</dbReference>
<sequence>MSSLPLPKIYVNNKKFACESCIKGHRSSSCRHTDRPLFEIQKKGRPVSQCDKCRELRQSKKVHTKCICNPKDDRSSQRLPLASNGTKSKRYIPIIPALPNGLRDLVQPSTSNYDSPLTRHRVIDNSVDGQSNPCNCSNPRKQLSQSIASSYLNNILDAEQDLDTLAGKAVMHQNGVVNSLTIGQITSANQPLLSSVQSSPGNIECEWQHTPQLQLPPIQQSSTLSCSLQSPPPEFPTMPPISTIASIAGSGCTCGLQCACPGCIEHRGPEHVSPYRRSCADGCGTCVDERATVLTEAGKPNTIIDRFLAHAAALPAPPRRKGVGMQLDPVNVTIYPDSVWESEKSAIAFGLVSLPKLECCGGRCSCQNNQCNCNQTCNVPPLKKALLSIQKNYAMFDSPYDVLPI</sequence>
<gene>
    <name evidence="9" type="ORF">AMATHDRAFT_72457</name>
</gene>
<keyword evidence="3" id="KW-0862">Zinc</keyword>
<dbReference type="AlphaFoldDB" id="A0A2A9NUN4"/>
<dbReference type="PRINTS" id="PR00617">
    <property type="entry name" value="COPPERFIST"/>
</dbReference>
<accession>A0A2A9NUN4</accession>
<dbReference type="Proteomes" id="UP000242287">
    <property type="component" value="Unassembled WGS sequence"/>
</dbReference>
<evidence type="ECO:0000256" key="2">
    <source>
        <dbReference type="ARBA" id="ARBA00022723"/>
    </source>
</evidence>
<comment type="subcellular location">
    <subcellularLocation>
        <location evidence="1">Nucleus</location>
    </subcellularLocation>
</comment>
<dbReference type="SMART" id="SM00412">
    <property type="entry name" value="Cu_FIST"/>
    <property type="match status" value="1"/>
</dbReference>
<evidence type="ECO:0000256" key="7">
    <source>
        <dbReference type="ARBA" id="ARBA00023242"/>
    </source>
</evidence>
<keyword evidence="6" id="KW-0804">Transcription</keyword>
<evidence type="ECO:0000256" key="1">
    <source>
        <dbReference type="ARBA" id="ARBA00004123"/>
    </source>
</evidence>
<dbReference type="PANTHER" id="PTHR28088">
    <property type="entry name" value="TRANSCRIPTIONAL ACTIVATOR HAA1-RELATED"/>
    <property type="match status" value="1"/>
</dbReference>
<proteinExistence type="predicted"/>
<dbReference type="EMBL" id="KZ301969">
    <property type="protein sequence ID" value="PFH54695.1"/>
    <property type="molecule type" value="Genomic_DNA"/>
</dbReference>
<dbReference type="FunFam" id="3.90.430.10:FF:000001">
    <property type="entry name" value="Copper fist DNA-binding protein"/>
    <property type="match status" value="1"/>
</dbReference>
<dbReference type="GO" id="GO:0006879">
    <property type="term" value="P:intracellular iron ion homeostasis"/>
    <property type="evidence" value="ECO:0007669"/>
    <property type="project" value="TreeGrafter"/>
</dbReference>
<dbReference type="OrthoDB" id="5600085at2759"/>
<dbReference type="InterPro" id="IPR001083">
    <property type="entry name" value="Cu_fist_DNA-bd_dom"/>
</dbReference>
<keyword evidence="2" id="KW-0479">Metal-binding</keyword>
<evidence type="ECO:0000259" key="8">
    <source>
        <dbReference type="PROSITE" id="PS50073"/>
    </source>
</evidence>
<dbReference type="InterPro" id="IPR036395">
    <property type="entry name" value="Cu_fist_DNA-bd_dom_sf"/>
</dbReference>
<dbReference type="PROSITE" id="PS50073">
    <property type="entry name" value="COPPER_FIST_2"/>
    <property type="match status" value="1"/>
</dbReference>
<name>A0A2A9NUN4_9AGAR</name>
<feature type="domain" description="Copper-fist" evidence="8">
    <location>
        <begin position="8"/>
        <end position="47"/>
    </location>
</feature>
<evidence type="ECO:0000313" key="9">
    <source>
        <dbReference type="EMBL" id="PFH54695.1"/>
    </source>
</evidence>
<keyword evidence="10" id="KW-1185">Reference proteome</keyword>
<evidence type="ECO:0000256" key="5">
    <source>
        <dbReference type="ARBA" id="ARBA00023015"/>
    </source>
</evidence>
<dbReference type="InterPro" id="IPR051763">
    <property type="entry name" value="Copper_Homeo_Regul"/>
</dbReference>
<organism evidence="9 10">
    <name type="scientific">Amanita thiersii Skay4041</name>
    <dbReference type="NCBI Taxonomy" id="703135"/>
    <lineage>
        <taxon>Eukaryota</taxon>
        <taxon>Fungi</taxon>
        <taxon>Dikarya</taxon>
        <taxon>Basidiomycota</taxon>
        <taxon>Agaricomycotina</taxon>
        <taxon>Agaricomycetes</taxon>
        <taxon>Agaricomycetidae</taxon>
        <taxon>Agaricales</taxon>
        <taxon>Pluteineae</taxon>
        <taxon>Amanitaceae</taxon>
        <taxon>Amanita</taxon>
    </lineage>
</organism>
<dbReference type="STRING" id="703135.A0A2A9NUN4"/>
<dbReference type="GO" id="GO:0000978">
    <property type="term" value="F:RNA polymerase II cis-regulatory region sequence-specific DNA binding"/>
    <property type="evidence" value="ECO:0007669"/>
    <property type="project" value="TreeGrafter"/>
</dbReference>
<dbReference type="GO" id="GO:0005634">
    <property type="term" value="C:nucleus"/>
    <property type="evidence" value="ECO:0007669"/>
    <property type="project" value="UniProtKB-SubCell"/>
</dbReference>
<dbReference type="GO" id="GO:0000981">
    <property type="term" value="F:DNA-binding transcription factor activity, RNA polymerase II-specific"/>
    <property type="evidence" value="ECO:0007669"/>
    <property type="project" value="TreeGrafter"/>
</dbReference>
<keyword evidence="5" id="KW-0805">Transcription regulation</keyword>
<evidence type="ECO:0000256" key="3">
    <source>
        <dbReference type="ARBA" id="ARBA00022833"/>
    </source>
</evidence>
<dbReference type="GO" id="GO:0006878">
    <property type="term" value="P:intracellular copper ion homeostasis"/>
    <property type="evidence" value="ECO:0007669"/>
    <property type="project" value="TreeGrafter"/>
</dbReference>
<dbReference type="GO" id="GO:0005507">
    <property type="term" value="F:copper ion binding"/>
    <property type="evidence" value="ECO:0007669"/>
    <property type="project" value="InterPro"/>
</dbReference>
<evidence type="ECO:0000256" key="4">
    <source>
        <dbReference type="ARBA" id="ARBA00023008"/>
    </source>
</evidence>
<evidence type="ECO:0000256" key="6">
    <source>
        <dbReference type="ARBA" id="ARBA00023163"/>
    </source>
</evidence>